<name>A0A3N4HIW4_ASCIM</name>
<protein>
    <recommendedName>
        <fullName evidence="2">DUF6603 domain-containing protein</fullName>
    </recommendedName>
</protein>
<evidence type="ECO:0000256" key="1">
    <source>
        <dbReference type="SAM" id="MobiDB-lite"/>
    </source>
</evidence>
<feature type="domain" description="DUF6603" evidence="2">
    <location>
        <begin position="920"/>
        <end position="1453"/>
    </location>
</feature>
<feature type="compositionally biased region" description="Basic and acidic residues" evidence="1">
    <location>
        <begin position="1711"/>
        <end position="1744"/>
    </location>
</feature>
<dbReference type="Proteomes" id="UP000275078">
    <property type="component" value="Unassembled WGS sequence"/>
</dbReference>
<evidence type="ECO:0000259" key="2">
    <source>
        <dbReference type="Pfam" id="PF20248"/>
    </source>
</evidence>
<feature type="region of interest" description="Disordered" evidence="1">
    <location>
        <begin position="861"/>
        <end position="918"/>
    </location>
</feature>
<feature type="compositionally biased region" description="Basic and acidic residues" evidence="1">
    <location>
        <begin position="1635"/>
        <end position="1645"/>
    </location>
</feature>
<organism evidence="3 4">
    <name type="scientific">Ascobolus immersus RN42</name>
    <dbReference type="NCBI Taxonomy" id="1160509"/>
    <lineage>
        <taxon>Eukaryota</taxon>
        <taxon>Fungi</taxon>
        <taxon>Dikarya</taxon>
        <taxon>Ascomycota</taxon>
        <taxon>Pezizomycotina</taxon>
        <taxon>Pezizomycetes</taxon>
        <taxon>Pezizales</taxon>
        <taxon>Ascobolaceae</taxon>
        <taxon>Ascobolus</taxon>
    </lineage>
</organism>
<feature type="region of interest" description="Disordered" evidence="1">
    <location>
        <begin position="1623"/>
        <end position="1673"/>
    </location>
</feature>
<keyword evidence="4" id="KW-1185">Reference proteome</keyword>
<feature type="compositionally biased region" description="Basic and acidic residues" evidence="1">
    <location>
        <begin position="1655"/>
        <end position="1673"/>
    </location>
</feature>
<evidence type="ECO:0000313" key="3">
    <source>
        <dbReference type="EMBL" id="RPA73819.1"/>
    </source>
</evidence>
<accession>A0A3N4HIW4</accession>
<dbReference type="OrthoDB" id="5352492at2759"/>
<proteinExistence type="predicted"/>
<feature type="region of interest" description="Disordered" evidence="1">
    <location>
        <begin position="1711"/>
        <end position="1755"/>
    </location>
</feature>
<gene>
    <name evidence="3" type="ORF">BJ508DRAFT_333709</name>
</gene>
<dbReference type="Pfam" id="PF20248">
    <property type="entry name" value="DUF6603"/>
    <property type="match status" value="1"/>
</dbReference>
<feature type="compositionally biased region" description="Basic and acidic residues" evidence="1">
    <location>
        <begin position="895"/>
        <end position="905"/>
    </location>
</feature>
<dbReference type="InterPro" id="IPR046538">
    <property type="entry name" value="DUF6603"/>
</dbReference>
<feature type="compositionally biased region" description="Acidic residues" evidence="1">
    <location>
        <begin position="884"/>
        <end position="893"/>
    </location>
</feature>
<reference evidence="3 4" key="1">
    <citation type="journal article" date="2018" name="Nat. Ecol. Evol.">
        <title>Pezizomycetes genomes reveal the molecular basis of ectomycorrhizal truffle lifestyle.</title>
        <authorList>
            <person name="Murat C."/>
            <person name="Payen T."/>
            <person name="Noel B."/>
            <person name="Kuo A."/>
            <person name="Morin E."/>
            <person name="Chen J."/>
            <person name="Kohler A."/>
            <person name="Krizsan K."/>
            <person name="Balestrini R."/>
            <person name="Da Silva C."/>
            <person name="Montanini B."/>
            <person name="Hainaut M."/>
            <person name="Levati E."/>
            <person name="Barry K.W."/>
            <person name="Belfiori B."/>
            <person name="Cichocki N."/>
            <person name="Clum A."/>
            <person name="Dockter R.B."/>
            <person name="Fauchery L."/>
            <person name="Guy J."/>
            <person name="Iotti M."/>
            <person name="Le Tacon F."/>
            <person name="Lindquist E.A."/>
            <person name="Lipzen A."/>
            <person name="Malagnac F."/>
            <person name="Mello A."/>
            <person name="Molinier V."/>
            <person name="Miyauchi S."/>
            <person name="Poulain J."/>
            <person name="Riccioni C."/>
            <person name="Rubini A."/>
            <person name="Sitrit Y."/>
            <person name="Splivallo R."/>
            <person name="Traeger S."/>
            <person name="Wang M."/>
            <person name="Zifcakova L."/>
            <person name="Wipf D."/>
            <person name="Zambonelli A."/>
            <person name="Paolocci F."/>
            <person name="Nowrousian M."/>
            <person name="Ottonello S."/>
            <person name="Baldrian P."/>
            <person name="Spatafora J.W."/>
            <person name="Henrissat B."/>
            <person name="Nagy L.G."/>
            <person name="Aury J.M."/>
            <person name="Wincker P."/>
            <person name="Grigoriev I.V."/>
            <person name="Bonfante P."/>
            <person name="Martin F.M."/>
        </authorList>
    </citation>
    <scope>NUCLEOTIDE SEQUENCE [LARGE SCALE GENOMIC DNA]</scope>
    <source>
        <strain evidence="3 4">RN42</strain>
    </source>
</reference>
<sequence length="1780" mass="195710">MSYTIYHSKSGQTPNPPANGLLDVFIGRLTEGRLVLTAQPGSDTSGKVEVSGEDSMRQWFQLIDTEDAMVSVDCSLTGAELTLKNFEITLRKMGATFVFNSSKEILDLALGSQASRFMDSSGFMLESKMQKPSCRLIAGLDVSNSNFPEKGFTLKQLFELAGLERHGSYVPSHLNTISANISARTGTEAKRNALWFDPANAYRTDIRLSFEVVGSGIQTMGDFLAKHLPGVQVDDVEASIHRSVGSARSGGKQIGVELGRVAFRMNCSITPKRRENNDYSSLPPIKVSTVLMFLPGALRVSFLFQSAGALDGIIKWLEEQINTSLGFTSWMSAKMEVQNGEGNGSSSFFSDAGIHLHRMTLEINHTKGSEGIQSISLDLQVDANFGTSSDENQIYFFMTFSWSKDPEIESYISGDLWTGFDKFGSGIALPSYEKSDDLKPFVAKGKKPQQDIDLSRLIPGIEINDYPAGIPKKITHLYARIGTRSIRFSTSLRAEKVQPDPTSKFPQLSLEEVDLSLAVYFYPNQPSRPELNLYVSVPLTPAPTSKHPDVAYIRGQIAYENSTWLLHGEISGLYCSCLYPFFGIEDKAGMSDVQPAAHASALIDSLEVEYLGITYTYAKARGSVFSISGIVSAGGLQLKIDFDWKTNDWTFEARLNAKEDGVTLGKILQGLTGTDSGGLDLPEFITEMPFAAGSKHDDTFSFKIEQKDGALYLNATLSISSVALTFAQYRDTKWTKDVSSKRFIKAAIDALPQVKLDLPLVGEVNQPFDEIYFMWIQDSGKAAGVVSGLTKDEAESINKKYTDLLMWKKDSQPPNPNDAKAQSKAGSEVVLPAGSHFVVIVKDLDKERVVLLDYHFMKPKPDSAPNSRRRLESGSTTDSAEVTEILEENENAEASDSKEDEKSDSPSDESDATKATAPLKRKTGALSVKNIGFKYANKKLEVSLDATFELGPLDFSLLGLSIKLPITSLSDIGPPEFHLEGLAASYEKPPLTIAGIIRHGTTGSVEYYAGGLIVGFQPWMFEAAGFYGTVVTDVPGMPKSTYNPIFVFARLQGPLVDMGYATISGVTGGFGYRTDIRLPSLNEITEFPFISAPDVPPKPGGKSGVLAKLESLINVDPKKAWFTPNQPGKPETFWGAAGMQITAFKMLSLNAVVVAQFAGESLKLGLYAVGVADIPSTESKVKLAHIELGLMSMIDMDYGVLKVEAQLSPKSYIFHPDCKLTGGFALCYWFEGRYADSSRVGDWVFTIGGYHQAFKVPDGYPRPERLAISWKYSDAISIRGEAYFAITPKVCMGGGRLRATLSAGPLEAFFDVFADFLINYQPFHFIAEVGIAVGVKYNIDFLFIHTHIDVELHASLTLWGPPLAGVVHVNFWIVSFDIDFGQKNYTSTNGISLWDFYCMAVQKRKDPQLTVPSRNEAHTISCISGLLNTEADKAQSKEDDEWTVRGGSFVFQVSCSVAAQEVKFGPVSRESPPKPIVPSQNVFDEKDNDWREVLPLRPPSKPIKDVHAKPMKLPTALPGSKLMVTIEQGGKNIQGLEKWTPDLYTKAMPSGIWGEYSSETDPAYKGNHINSLLQPTDATVNLRMGMLVAAPPPFTPNEPLGKIKFNNEKENVQEIESGTFKGISNAIDSWGPEIPIRKPDGERKPNNPTEQPEETTERDVPEKGDDSSAYRKPHRDDWEAALNAWEKPQCGADQGQDEFVKAWANLFKWDLTDPKEDEKQPEEPVDEKNGNVTEKPDGGKEKPVPPKPKKMSRQLNARIPERLAANFFDTFVAAPLVSCK</sequence>
<dbReference type="EMBL" id="ML119810">
    <property type="protein sequence ID" value="RPA73819.1"/>
    <property type="molecule type" value="Genomic_DNA"/>
</dbReference>
<evidence type="ECO:0000313" key="4">
    <source>
        <dbReference type="Proteomes" id="UP000275078"/>
    </source>
</evidence>
<dbReference type="STRING" id="1160509.A0A3N4HIW4"/>